<accession>A0A1B0B0L7</accession>
<dbReference type="STRING" id="67801.A0A1B0B0L7"/>
<reference evidence="2" key="1">
    <citation type="submission" date="2015-01" db="EMBL/GenBank/DDBJ databases">
        <authorList>
            <person name="Aksoy S."/>
            <person name="Warren W."/>
            <person name="Wilson R.K."/>
        </authorList>
    </citation>
    <scope>NUCLEOTIDE SEQUENCE [LARGE SCALE GENOMIC DNA]</scope>
    <source>
        <strain evidence="2">IAEA</strain>
    </source>
</reference>
<dbReference type="AlphaFoldDB" id="A0A1B0B0L7"/>
<protein>
    <submittedName>
        <fullName evidence="1">Uncharacterized protein</fullName>
    </submittedName>
</protein>
<keyword evidence="2" id="KW-1185">Reference proteome</keyword>
<dbReference type="EMBL" id="JXJN01006774">
    <property type="status" value="NOT_ANNOTATED_CDS"/>
    <property type="molecule type" value="Genomic_DNA"/>
</dbReference>
<dbReference type="Proteomes" id="UP000092460">
    <property type="component" value="Unassembled WGS sequence"/>
</dbReference>
<name>A0A1B0B0L7_9MUSC</name>
<dbReference type="VEuPathDB" id="VectorBase:GPPI014888"/>
<evidence type="ECO:0000313" key="2">
    <source>
        <dbReference type="Proteomes" id="UP000092460"/>
    </source>
</evidence>
<evidence type="ECO:0000313" key="1">
    <source>
        <dbReference type="EnsemblMetazoa" id="GPPI014888-PA"/>
    </source>
</evidence>
<reference evidence="1" key="2">
    <citation type="submission" date="2020-05" db="UniProtKB">
        <authorList>
            <consortium name="EnsemblMetazoa"/>
        </authorList>
    </citation>
    <scope>IDENTIFICATION</scope>
    <source>
        <strain evidence="1">IAEA</strain>
    </source>
</reference>
<proteinExistence type="predicted"/>
<organism evidence="1 2">
    <name type="scientific">Glossina palpalis gambiensis</name>
    <dbReference type="NCBI Taxonomy" id="67801"/>
    <lineage>
        <taxon>Eukaryota</taxon>
        <taxon>Metazoa</taxon>
        <taxon>Ecdysozoa</taxon>
        <taxon>Arthropoda</taxon>
        <taxon>Hexapoda</taxon>
        <taxon>Insecta</taxon>
        <taxon>Pterygota</taxon>
        <taxon>Neoptera</taxon>
        <taxon>Endopterygota</taxon>
        <taxon>Diptera</taxon>
        <taxon>Brachycera</taxon>
        <taxon>Muscomorpha</taxon>
        <taxon>Hippoboscoidea</taxon>
        <taxon>Glossinidae</taxon>
        <taxon>Glossina</taxon>
    </lineage>
</organism>
<dbReference type="EnsemblMetazoa" id="GPPI014888-RA">
    <property type="protein sequence ID" value="GPPI014888-PA"/>
    <property type="gene ID" value="GPPI014888"/>
</dbReference>
<sequence length="145" mass="15833">MKIGHDQSPPQSIPAELPYNVCLSEELTKIPSHENLSSGTPSPRTAPISILHTISNPEERIIRVLSTHSFIFDLNQKLDECEAYTLPFKGILRAPAALALVCTIPVKGILRALAALVLHYALPVKGILRAPGTLILRLFKEYGSS</sequence>